<feature type="transmembrane region" description="Helical" evidence="1">
    <location>
        <begin position="114"/>
        <end position="133"/>
    </location>
</feature>
<feature type="transmembrane region" description="Helical" evidence="1">
    <location>
        <begin position="77"/>
        <end position="94"/>
    </location>
</feature>
<dbReference type="InterPro" id="IPR036890">
    <property type="entry name" value="HATPase_C_sf"/>
</dbReference>
<keyword evidence="1" id="KW-0472">Membrane</keyword>
<evidence type="ECO:0000313" key="4">
    <source>
        <dbReference type="Proteomes" id="UP000182508"/>
    </source>
</evidence>
<accession>A0A1G6BJY8</accession>
<keyword evidence="3" id="KW-0418">Kinase</keyword>
<feature type="domain" description="Sensor histidine kinase NatK-like C-terminal" evidence="2">
    <location>
        <begin position="340"/>
        <end position="442"/>
    </location>
</feature>
<dbReference type="Pfam" id="PF14501">
    <property type="entry name" value="HATPase_c_5"/>
    <property type="match status" value="1"/>
</dbReference>
<dbReference type="GO" id="GO:0016301">
    <property type="term" value="F:kinase activity"/>
    <property type="evidence" value="ECO:0007669"/>
    <property type="project" value="UniProtKB-KW"/>
</dbReference>
<keyword evidence="1" id="KW-0812">Transmembrane</keyword>
<dbReference type="GO" id="GO:0042802">
    <property type="term" value="F:identical protein binding"/>
    <property type="evidence" value="ECO:0007669"/>
    <property type="project" value="TreeGrafter"/>
</dbReference>
<keyword evidence="1" id="KW-1133">Transmembrane helix</keyword>
<reference evidence="3 4" key="1">
    <citation type="submission" date="2016-10" db="EMBL/GenBank/DDBJ databases">
        <authorList>
            <person name="de Groot N.N."/>
        </authorList>
    </citation>
    <scope>NUCLEOTIDE SEQUENCE [LARGE SCALE GENOMIC DNA]</scope>
    <source>
        <strain evidence="3 4">A-4</strain>
    </source>
</reference>
<evidence type="ECO:0000259" key="2">
    <source>
        <dbReference type="Pfam" id="PF14501"/>
    </source>
</evidence>
<dbReference type="EMBL" id="FMXP01000012">
    <property type="protein sequence ID" value="SDB20898.1"/>
    <property type="molecule type" value="Genomic_DNA"/>
</dbReference>
<dbReference type="Gene3D" id="3.30.565.10">
    <property type="entry name" value="Histidine kinase-like ATPase, C-terminal domain"/>
    <property type="match status" value="1"/>
</dbReference>
<keyword evidence="4" id="KW-1185">Reference proteome</keyword>
<feature type="transmembrane region" description="Helical" evidence="1">
    <location>
        <begin position="7"/>
        <end position="23"/>
    </location>
</feature>
<gene>
    <name evidence="3" type="ORF">SAMN02910293_01070</name>
</gene>
<feature type="transmembrane region" description="Helical" evidence="1">
    <location>
        <begin position="194"/>
        <end position="215"/>
    </location>
</feature>
<name>A0A1G6BJY8_9STRE</name>
<dbReference type="PANTHER" id="PTHR40448:SF1">
    <property type="entry name" value="TWO-COMPONENT SENSOR HISTIDINE KINASE"/>
    <property type="match status" value="1"/>
</dbReference>
<dbReference type="SUPFAM" id="SSF55874">
    <property type="entry name" value="ATPase domain of HSP90 chaperone/DNA topoisomerase II/histidine kinase"/>
    <property type="match status" value="1"/>
</dbReference>
<dbReference type="RefSeq" id="WP_074485933.1">
    <property type="nucleotide sequence ID" value="NZ_FMXP01000012.1"/>
</dbReference>
<dbReference type="CDD" id="cd16935">
    <property type="entry name" value="HATPase_AgrC-ComD-like"/>
    <property type="match status" value="1"/>
</dbReference>
<dbReference type="Proteomes" id="UP000182508">
    <property type="component" value="Unassembled WGS sequence"/>
</dbReference>
<proteinExistence type="predicted"/>
<feature type="transmembrane region" description="Helical" evidence="1">
    <location>
        <begin position="35"/>
        <end position="65"/>
    </location>
</feature>
<dbReference type="PANTHER" id="PTHR40448">
    <property type="entry name" value="TWO-COMPONENT SENSOR HISTIDINE KINASE"/>
    <property type="match status" value="1"/>
</dbReference>
<dbReference type="STRING" id="439219.SAMN02910293_01070"/>
<feature type="transmembrane region" description="Helical" evidence="1">
    <location>
        <begin position="154"/>
        <end position="174"/>
    </location>
</feature>
<keyword evidence="3" id="KW-0808">Transferase</keyword>
<dbReference type="InterPro" id="IPR032834">
    <property type="entry name" value="NatK-like_C"/>
</dbReference>
<dbReference type="AlphaFoldDB" id="A0A1G6BJY8"/>
<protein>
    <submittedName>
        <fullName evidence="3">Two-component system, AgrA family, sensor histidine kinase AgrC</fullName>
    </submittedName>
</protein>
<sequence>MELAAYIFYVFSLDFAVRLFIFKEMSKLQLGWQKLFVFSGLVGLIACLLPQVILLLEPIFLFLVLGFLRPRWTFSQYLFFGLIPFVIIDLFQRMTGVYEIKLAVLESVPGGIEGIIFILLGELTLLIFYYFFIKILRIDLQNIIQIFRYPSFKRLILILNISMVFYAVILHSILVLSGTAQSSSLTFNLGDIEVVIDLLQSQLWLFVGSIIYFNFKMKEILNKELQESKEQQLSALSSYSQHVESLYKDIRSFRHDYTNILVSLNEAFKQDDLDMAKGIYETVIADSDKKFYDSKYDIANLSHLENTAMKSIISAKLMEAQQLGIDLTVEIAEPISQPDMDLLDVVTILSIFLDNAIEAAQEAENPSLALAYFQENHQKILLIENSTQAEKVNTKAIFNYGKSSKGDNRGIGLANVKEILDRYPGVSLMTTSQNYNFRQEIRF</sequence>
<evidence type="ECO:0000256" key="1">
    <source>
        <dbReference type="SAM" id="Phobius"/>
    </source>
</evidence>
<evidence type="ECO:0000313" key="3">
    <source>
        <dbReference type="EMBL" id="SDB20898.1"/>
    </source>
</evidence>
<organism evidence="3 4">
    <name type="scientific">Streptococcus henryi</name>
    <dbReference type="NCBI Taxonomy" id="439219"/>
    <lineage>
        <taxon>Bacteria</taxon>
        <taxon>Bacillati</taxon>
        <taxon>Bacillota</taxon>
        <taxon>Bacilli</taxon>
        <taxon>Lactobacillales</taxon>
        <taxon>Streptococcaceae</taxon>
        <taxon>Streptococcus</taxon>
    </lineage>
</organism>